<dbReference type="GO" id="GO:0005730">
    <property type="term" value="C:nucleolus"/>
    <property type="evidence" value="ECO:0007669"/>
    <property type="project" value="UniProtKB-SubCell"/>
</dbReference>
<feature type="compositionally biased region" description="Basic residues" evidence="5">
    <location>
        <begin position="429"/>
        <end position="443"/>
    </location>
</feature>
<feature type="compositionally biased region" description="Basic and acidic residues" evidence="5">
    <location>
        <begin position="21"/>
        <end position="30"/>
    </location>
</feature>
<dbReference type="PANTHER" id="PTHR12202:SF0">
    <property type="entry name" value="ESF1 HOMOLOG"/>
    <property type="match status" value="1"/>
</dbReference>
<feature type="domain" description="ESF1 RRM" evidence="7">
    <location>
        <begin position="296"/>
        <end position="535"/>
    </location>
</feature>
<keyword evidence="3" id="KW-0175">Coiled coil</keyword>
<evidence type="ECO:0000256" key="3">
    <source>
        <dbReference type="ARBA" id="ARBA00023054"/>
    </source>
</evidence>
<dbReference type="VEuPathDB" id="PlasmoDB:PmUG01_13017100"/>
<evidence type="ECO:0000256" key="2">
    <source>
        <dbReference type="ARBA" id="ARBA00009087"/>
    </source>
</evidence>
<feature type="compositionally biased region" description="Polar residues" evidence="5">
    <location>
        <begin position="411"/>
        <end position="422"/>
    </location>
</feature>
<dbReference type="InterPro" id="IPR056750">
    <property type="entry name" value="RRM_ESF1"/>
</dbReference>
<dbReference type="Pfam" id="PF08159">
    <property type="entry name" value="NUC153"/>
    <property type="match status" value="1"/>
</dbReference>
<dbReference type="InterPro" id="IPR039754">
    <property type="entry name" value="Esf1"/>
</dbReference>
<keyword evidence="4" id="KW-0539">Nucleus</keyword>
<dbReference type="EMBL" id="FLQW01001354">
    <property type="protein sequence ID" value="SBS89213.1"/>
    <property type="molecule type" value="Genomic_DNA"/>
</dbReference>
<dbReference type="AlphaFoldDB" id="A0A1A8W8S0"/>
<dbReference type="GO" id="GO:0006364">
    <property type="term" value="P:rRNA processing"/>
    <property type="evidence" value="ECO:0007669"/>
    <property type="project" value="InterPro"/>
</dbReference>
<comment type="subcellular location">
    <subcellularLocation>
        <location evidence="1">Nucleus</location>
        <location evidence="1">Nucleolus</location>
    </subcellularLocation>
</comment>
<comment type="similarity">
    <text evidence="2">Belongs to the ESF1 family.</text>
</comment>
<feature type="compositionally biased region" description="Basic and acidic residues" evidence="5">
    <location>
        <begin position="55"/>
        <end position="67"/>
    </location>
</feature>
<proteinExistence type="inferred from homology"/>
<feature type="compositionally biased region" description="Basic residues" evidence="5">
    <location>
        <begin position="68"/>
        <end position="77"/>
    </location>
</feature>
<name>A0A1A8W8S0_PLAMA</name>
<dbReference type="Pfam" id="PF25121">
    <property type="entry name" value="RRM_ESF1"/>
    <property type="match status" value="1"/>
</dbReference>
<dbReference type="GO" id="GO:0003723">
    <property type="term" value="F:RNA binding"/>
    <property type="evidence" value="ECO:0007669"/>
    <property type="project" value="TreeGrafter"/>
</dbReference>
<evidence type="ECO:0000256" key="4">
    <source>
        <dbReference type="ARBA" id="ARBA00023242"/>
    </source>
</evidence>
<feature type="region of interest" description="Disordered" evidence="5">
    <location>
        <begin position="55"/>
        <end position="94"/>
    </location>
</feature>
<reference evidence="9" key="1">
    <citation type="submission" date="2016-05" db="EMBL/GenBank/DDBJ databases">
        <authorList>
            <person name="Naeem Raeece"/>
        </authorList>
    </citation>
    <scope>NUCLEOTIDE SEQUENCE [LARGE SCALE GENOMIC DNA]</scope>
</reference>
<feature type="domain" description="NUC153" evidence="6">
    <location>
        <begin position="840"/>
        <end position="865"/>
    </location>
</feature>
<gene>
    <name evidence="8" type="ORF">PMALA_025220</name>
</gene>
<evidence type="ECO:0000256" key="5">
    <source>
        <dbReference type="SAM" id="MobiDB-lite"/>
    </source>
</evidence>
<protein>
    <submittedName>
        <fullName evidence="8">Small subunit rRNA processing factor, putative</fullName>
    </submittedName>
</protein>
<dbReference type="Proteomes" id="UP000078597">
    <property type="component" value="Unassembled WGS sequence"/>
</dbReference>
<evidence type="ECO:0000313" key="9">
    <source>
        <dbReference type="Proteomes" id="UP000078597"/>
    </source>
</evidence>
<feature type="compositionally biased region" description="Basic residues" evidence="5">
    <location>
        <begin position="7"/>
        <end position="20"/>
    </location>
</feature>
<evidence type="ECO:0000256" key="1">
    <source>
        <dbReference type="ARBA" id="ARBA00004604"/>
    </source>
</evidence>
<evidence type="ECO:0000259" key="6">
    <source>
        <dbReference type="Pfam" id="PF08159"/>
    </source>
</evidence>
<feature type="region of interest" description="Disordered" evidence="5">
    <location>
        <begin position="395"/>
        <end position="443"/>
    </location>
</feature>
<organism evidence="8 9">
    <name type="scientific">Plasmodium malariae</name>
    <dbReference type="NCBI Taxonomy" id="5858"/>
    <lineage>
        <taxon>Eukaryota</taxon>
        <taxon>Sar</taxon>
        <taxon>Alveolata</taxon>
        <taxon>Apicomplexa</taxon>
        <taxon>Aconoidasida</taxon>
        <taxon>Haemosporida</taxon>
        <taxon>Plasmodiidae</taxon>
        <taxon>Plasmodium</taxon>
        <taxon>Plasmodium (Plasmodium)</taxon>
    </lineage>
</organism>
<feature type="compositionally biased region" description="Basic and acidic residues" evidence="5">
    <location>
        <begin position="653"/>
        <end position="679"/>
    </location>
</feature>
<accession>A0A1A8W8S0</accession>
<evidence type="ECO:0000313" key="8">
    <source>
        <dbReference type="EMBL" id="SBS89213.1"/>
    </source>
</evidence>
<feature type="region of interest" description="Disordered" evidence="5">
    <location>
        <begin position="1"/>
        <end position="30"/>
    </location>
</feature>
<feature type="compositionally biased region" description="Low complexity" evidence="5">
    <location>
        <begin position="80"/>
        <end position="94"/>
    </location>
</feature>
<evidence type="ECO:0000259" key="7">
    <source>
        <dbReference type="Pfam" id="PF25121"/>
    </source>
</evidence>
<dbReference type="InterPro" id="IPR012580">
    <property type="entry name" value="NUC153"/>
</dbReference>
<feature type="region of interest" description="Disordered" evidence="5">
    <location>
        <begin position="637"/>
        <end position="679"/>
    </location>
</feature>
<sequence>MTDNLIKKKKNEKLLKKKNRMEKVSSDDNKPIYRKKKKVKFNDLECELKEKLNNIKEEKIRINDKGEKKKKKKKKIHSTSNNNNGNISGSNNDYYNGNNNYDKNNNVVVDTSSVAVTDYTTMLPPRKKIKNMKKEDNNESEMKNEDNFYYTLDEEYTKHEKKKSNDLIQISKQLKNGEDNLTENKKNVKYKNSCNSEEDILKKKEKKSSLKEKKKKKEKNFIIQGKKNEEHNEEEVSTMCNLKKTTKNNKKDKTKVHNFLKENHSKTRKNNFKNDIKKLSIYNKNKENIKMTFEVTNRFTVLGCDWDNISSVDVFYLFESYYNFEKRKKKFIDYSKSRAVKKVTIYTSKYGEKKLKYEQEHGPLINFDLLRRKGENEGALYRRNNFLDYIKDDESVQSGHSEGNDKGEGSKGSNQDENNGENQSDDKNLKKKKKKKAKKKSSNIAKIKKERNNNCVIWNRHVDEEEEEENEKIRLYQIQRSRYYFALVECYSKEIVEFLYEELNDMDADFCINYLDLRIIDDNCSLDDYKIKETCDRIPENYQFRYSISTALKHTYAKSTWDENPKRKKLLSTKFTEENLRELDLKEYLANSSSDDEDDHDKNITPVNKNEMCNKEHYRKLLLGDIINENTTPNEKEINIDYFPSDNSSEHSSNSDEGERKEKSADDGNKEKECSGHFNNNEKETIKKISVAHLIKKEKFEKISTNNKKAQVSNTNQNNLTMKSNNKNNNEKNKYKTKGQHIITDDDNSDKDNEVVQVFKNILINKEKKEDKKTPWETYLDRVRHKRKIKKKAYIDSMKKKDEEIKKIITKKTNKRKKDAIIKNQGENVNEKINENHQIDSRFADLYKNKDFNLDITNPNYKKTKFNEDILQKKL</sequence>
<dbReference type="PANTHER" id="PTHR12202">
    <property type="entry name" value="ESF1 HOMOLOG"/>
    <property type="match status" value="1"/>
</dbReference>